<dbReference type="GeneID" id="24142667"/>
<feature type="non-terminal residue" evidence="1">
    <location>
        <position position="248"/>
    </location>
</feature>
<proteinExistence type="predicted"/>
<accession>A0A067BWA9</accession>
<dbReference type="EMBL" id="KK583262">
    <property type="protein sequence ID" value="KDO22799.1"/>
    <property type="molecule type" value="Genomic_DNA"/>
</dbReference>
<reference evidence="1 2" key="1">
    <citation type="journal article" date="2013" name="PLoS Genet.">
        <title>Distinctive expansion of potential virulence genes in the genome of the oomycete fish pathogen Saprolegnia parasitica.</title>
        <authorList>
            <person name="Jiang R.H."/>
            <person name="de Bruijn I."/>
            <person name="Haas B.J."/>
            <person name="Belmonte R."/>
            <person name="Lobach L."/>
            <person name="Christie J."/>
            <person name="van den Ackerveken G."/>
            <person name="Bottin A."/>
            <person name="Bulone V."/>
            <person name="Diaz-Moreno S.M."/>
            <person name="Dumas B."/>
            <person name="Fan L."/>
            <person name="Gaulin E."/>
            <person name="Govers F."/>
            <person name="Grenville-Briggs L.J."/>
            <person name="Horner N.R."/>
            <person name="Levin J.Z."/>
            <person name="Mammella M."/>
            <person name="Meijer H.J."/>
            <person name="Morris P."/>
            <person name="Nusbaum C."/>
            <person name="Oome S."/>
            <person name="Phillips A.J."/>
            <person name="van Rooyen D."/>
            <person name="Rzeszutek E."/>
            <person name="Saraiva M."/>
            <person name="Secombes C.J."/>
            <person name="Seidl M.F."/>
            <person name="Snel B."/>
            <person name="Stassen J.H."/>
            <person name="Sykes S."/>
            <person name="Tripathy S."/>
            <person name="van den Berg H."/>
            <person name="Vega-Arreguin J.C."/>
            <person name="Wawra S."/>
            <person name="Young S.K."/>
            <person name="Zeng Q."/>
            <person name="Dieguez-Uribeondo J."/>
            <person name="Russ C."/>
            <person name="Tyler B.M."/>
            <person name="van West P."/>
        </authorList>
    </citation>
    <scope>NUCLEOTIDE SEQUENCE [LARGE SCALE GENOMIC DNA]</scope>
    <source>
        <strain evidence="1 2">CBS 223.65</strain>
    </source>
</reference>
<organism evidence="1 2">
    <name type="scientific">Saprolegnia parasitica (strain CBS 223.65)</name>
    <dbReference type="NCBI Taxonomy" id="695850"/>
    <lineage>
        <taxon>Eukaryota</taxon>
        <taxon>Sar</taxon>
        <taxon>Stramenopiles</taxon>
        <taxon>Oomycota</taxon>
        <taxon>Saprolegniomycetes</taxon>
        <taxon>Saprolegniales</taxon>
        <taxon>Saprolegniaceae</taxon>
        <taxon>Saprolegnia</taxon>
    </lineage>
</organism>
<dbReference type="RefSeq" id="XP_012206511.1">
    <property type="nucleotide sequence ID" value="XM_012351121.1"/>
</dbReference>
<evidence type="ECO:0008006" key="3">
    <source>
        <dbReference type="Google" id="ProtNLM"/>
    </source>
</evidence>
<name>A0A067BWA9_SAPPC</name>
<sequence length="248" mass="27851">MAVVANAFAPWGSFADPSLPRILRLLTSKAMPDRFKFMLKYWFDIRVGPSTLPAPSPLVHEQPLWSNQFLPIGITQAQHVYILMLAATPIETLSTKTQRLIHAVTAKCRGRDLGPHVIPNDTWLGWLATTVDAFTCGPVPSPTPKLPWLVQLHKATKDALPDAILPKYADFVYQVMLRAVKFRAHLHWLDRADQACLFCPAHETYRHFLVLDCDFIKDVWSTLHAVTVPLGVTLPTTLSGYLYSTPKT</sequence>
<dbReference type="Proteomes" id="UP000030745">
    <property type="component" value="Unassembled WGS sequence"/>
</dbReference>
<keyword evidence="2" id="KW-1185">Reference proteome</keyword>
<dbReference type="VEuPathDB" id="FungiDB:SPRG_22284"/>
<evidence type="ECO:0000313" key="1">
    <source>
        <dbReference type="EMBL" id="KDO22799.1"/>
    </source>
</evidence>
<dbReference type="AlphaFoldDB" id="A0A067BWA9"/>
<protein>
    <recommendedName>
        <fullName evidence="3">Reverse transcriptase zinc-binding domain-containing protein</fullName>
    </recommendedName>
</protein>
<gene>
    <name evidence="1" type="ORF">SPRG_22284</name>
</gene>
<evidence type="ECO:0000313" key="2">
    <source>
        <dbReference type="Proteomes" id="UP000030745"/>
    </source>
</evidence>
<dbReference type="KEGG" id="spar:SPRG_22284"/>